<dbReference type="InterPro" id="IPR009218">
    <property type="entry name" value="HD_phosphohydro"/>
</dbReference>
<dbReference type="SUPFAM" id="SSF109604">
    <property type="entry name" value="HD-domain/PDEase-like"/>
    <property type="match status" value="1"/>
</dbReference>
<gene>
    <name evidence="1" type="ORF">EG849_05070</name>
</gene>
<sequence length="208" mass="25288">MSSSLHQSFSDLFQKYNQDTYLKENLWLEIETYYTSKKRHYHTLSHLKNLFQELIPIKEKLEDWETIQFSVFYHDIIYNASRNDNEEKSAVLAIERLKEIGLPEDQILKCNHQILITKSHENSDLDTNYFTDADLSILGKSWEIYEEYFLQIRKEYRIYPDFIYNPGRKKALKHFLEMPRIFKTDYFFEKYEKQAQINLKKELEILSK</sequence>
<evidence type="ECO:0000313" key="1">
    <source>
        <dbReference type="EMBL" id="RRJ93056.1"/>
    </source>
</evidence>
<organism evidence="1 2">
    <name type="scientific">Flavobacterium macacae</name>
    <dbReference type="NCBI Taxonomy" id="2488993"/>
    <lineage>
        <taxon>Bacteria</taxon>
        <taxon>Pseudomonadati</taxon>
        <taxon>Bacteroidota</taxon>
        <taxon>Flavobacteriia</taxon>
        <taxon>Flavobacteriales</taxon>
        <taxon>Flavobacteriaceae</taxon>
        <taxon>Flavobacterium</taxon>
    </lineage>
</organism>
<dbReference type="OrthoDB" id="9808993at2"/>
<evidence type="ECO:0000313" key="2">
    <source>
        <dbReference type="Proteomes" id="UP000271937"/>
    </source>
</evidence>
<name>A0A3P3WGC0_9FLAO</name>
<evidence type="ECO:0008006" key="3">
    <source>
        <dbReference type="Google" id="ProtNLM"/>
    </source>
</evidence>
<dbReference type="AlphaFoldDB" id="A0A3P3WGC0"/>
<keyword evidence="2" id="KW-1185">Reference proteome</keyword>
<dbReference type="PANTHER" id="PTHR21174:SF0">
    <property type="entry name" value="HD PHOSPHOHYDROLASE FAMILY PROTEIN-RELATED"/>
    <property type="match status" value="1"/>
</dbReference>
<dbReference type="Proteomes" id="UP000271937">
    <property type="component" value="Unassembled WGS sequence"/>
</dbReference>
<dbReference type="PANTHER" id="PTHR21174">
    <property type="match status" value="1"/>
</dbReference>
<dbReference type="EMBL" id="RQVR01000004">
    <property type="protein sequence ID" value="RRJ93056.1"/>
    <property type="molecule type" value="Genomic_DNA"/>
</dbReference>
<reference evidence="1 2" key="1">
    <citation type="submission" date="2018-11" db="EMBL/GenBank/DDBJ databases">
        <title>Flavobacterium sp. nov., YIM 102600 draft genome.</title>
        <authorList>
            <person name="Li G."/>
            <person name="Jiang Y."/>
        </authorList>
    </citation>
    <scope>NUCLEOTIDE SEQUENCE [LARGE SCALE GENOMIC DNA]</scope>
    <source>
        <strain evidence="1 2">YIM 102600</strain>
    </source>
</reference>
<accession>A0A3P3WGC0</accession>
<dbReference type="PIRSF" id="PIRSF035170">
    <property type="entry name" value="HD_phosphohydro"/>
    <property type="match status" value="1"/>
</dbReference>
<dbReference type="Gene3D" id="1.10.3210.10">
    <property type="entry name" value="Hypothetical protein af1432"/>
    <property type="match status" value="1"/>
</dbReference>
<comment type="caution">
    <text evidence="1">The sequence shown here is derived from an EMBL/GenBank/DDBJ whole genome shotgun (WGS) entry which is preliminary data.</text>
</comment>
<protein>
    <recommendedName>
        <fullName evidence="3">Metal-dependent HD superfamily phosphohydrolase</fullName>
    </recommendedName>
</protein>
<proteinExistence type="predicted"/>